<evidence type="ECO:0000313" key="4">
    <source>
        <dbReference type="Proteomes" id="UP000078084"/>
    </source>
</evidence>
<dbReference type="CDD" id="cd00077">
    <property type="entry name" value="HDc"/>
    <property type="match status" value="1"/>
</dbReference>
<name>A0A171KS09_9BURK</name>
<dbReference type="RefSeq" id="WP_068371584.1">
    <property type="nucleotide sequence ID" value="NZ_LBNE01000006.1"/>
</dbReference>
<feature type="transmembrane region" description="Helical" evidence="1">
    <location>
        <begin position="353"/>
        <end position="372"/>
    </location>
</feature>
<dbReference type="InterPro" id="IPR037522">
    <property type="entry name" value="HD_GYP_dom"/>
</dbReference>
<dbReference type="PROSITE" id="PS51832">
    <property type="entry name" value="HD_GYP"/>
    <property type="match status" value="1"/>
</dbReference>
<feature type="domain" description="HD-GYP" evidence="2">
    <location>
        <begin position="735"/>
        <end position="936"/>
    </location>
</feature>
<comment type="caution">
    <text evidence="3">The sequence shown here is derived from an EMBL/GenBank/DDBJ whole genome shotgun (WGS) entry which is preliminary data.</text>
</comment>
<accession>A0A171KS09</accession>
<reference evidence="3 4" key="1">
    <citation type="submission" date="2015-04" db="EMBL/GenBank/DDBJ databases">
        <title>Genome sequence of Kerstersia gyiorum CG1.</title>
        <authorList>
            <person name="Greninger A.L."/>
            <person name="Kozyreva V."/>
            <person name="Chaturvedi V."/>
        </authorList>
    </citation>
    <scope>NUCLEOTIDE SEQUENCE [LARGE SCALE GENOMIC DNA]</scope>
    <source>
        <strain evidence="3 4">CG1</strain>
    </source>
</reference>
<evidence type="ECO:0000313" key="3">
    <source>
        <dbReference type="EMBL" id="KKO71676.1"/>
    </source>
</evidence>
<sequence>MFLKPRTGFPIRYATIGIIVSAMVLMAAVLVAAGWLGTRQILLDSAWRSARETGQLINERALRTTAPASAMLRTLAFDPLLSARTEAGRLSRVDALIASLIASPLITSIYVAYDNGDFLLVRPLNTPELRQHFVAPPGASFLVQSIKPAGDGAQRRTYHYYDADSRHIGARPLIGDIYDPRERSWYSAARQTRSTVISKPYVFFSSREIGISLSRRAENSQAVIGMDIGLDDLMLVMDRLRMTPGTEIALVDEQGEVILYQDMQAFLDDEDHPAPDRDATLTLPSLDQLGASALRGTYDAERSDEVISLQADGKEWLGLALPFTALGEAPLQLLLAMPTDELLYSLKQHQQRLILISVLLILPFLLLGWRGGSFIARHLERIAARTRQLSRFDFQRLPAQPSSLQEINTLNAAVNDVSDTVEALLETSRILNTEKQIGVMLEQLLEKLLSATRCQGGAAYLWHPDEAIMERIAARGDQSTLAERFPYTADRAASPAGQESSQGRFELRSRDGGLQGLLILAQPDDPAYATPEFLAFANRLSSMLAVAIEMRQLIESQKALFDAIIQVLADAIDAKSPYTGGHCHRVPELAIQLADSLAAEQQGPYASFQLDETERYAFHLAAWLHDCGKIISPEHIVNKATKLETIHNRIHEIRMRFEVLWRDAEITCLQAQLDGTDPAAARRQKEALQMALHEDFRFIAQCNGGSEHLPDEALARLHDIGSRTWERHFDDSLGLSTEETERLQRARPDAAPLPTREQLLSDKPEHIIPWGAHRPPVEAGDPTNTLGFDMPLPGQLQHLGELHNLGIRRGTLSEEDRFAINEHVVQTLLMLKKLPWPHALARVPDMAANHHEKMDGSGYPRRLPAGQLPLTDRVLAIADVFEALTAADRPYKPAKSLSESLRIMALMCRDGHLDTELYLYFLHSRIWRDYAHKHMLPAQRDTVDTAELARLASSQA</sequence>
<dbReference type="PATRIC" id="fig|206506.3.peg.2144"/>
<evidence type="ECO:0000259" key="2">
    <source>
        <dbReference type="PROSITE" id="PS51832"/>
    </source>
</evidence>
<dbReference type="Pfam" id="PF13487">
    <property type="entry name" value="HD_5"/>
    <property type="match status" value="1"/>
</dbReference>
<dbReference type="Proteomes" id="UP000078084">
    <property type="component" value="Unassembled WGS sequence"/>
</dbReference>
<dbReference type="STRING" id="206506.AAV32_10025"/>
<proteinExistence type="predicted"/>
<dbReference type="EMBL" id="LBNE01000006">
    <property type="protein sequence ID" value="KKO71676.1"/>
    <property type="molecule type" value="Genomic_DNA"/>
</dbReference>
<dbReference type="Gene3D" id="3.30.450.20">
    <property type="entry name" value="PAS domain"/>
    <property type="match status" value="1"/>
</dbReference>
<dbReference type="InterPro" id="IPR029016">
    <property type="entry name" value="GAF-like_dom_sf"/>
</dbReference>
<dbReference type="InterPro" id="IPR052020">
    <property type="entry name" value="Cyclic_di-GMP/3'3'-cGAMP_PDE"/>
</dbReference>
<keyword evidence="1" id="KW-1133">Transmembrane helix</keyword>
<dbReference type="InterPro" id="IPR003607">
    <property type="entry name" value="HD/PDEase_dom"/>
</dbReference>
<dbReference type="SUPFAM" id="SSF109604">
    <property type="entry name" value="HD-domain/PDEase-like"/>
    <property type="match status" value="2"/>
</dbReference>
<dbReference type="GO" id="GO:0008081">
    <property type="term" value="F:phosphoric diester hydrolase activity"/>
    <property type="evidence" value="ECO:0007669"/>
    <property type="project" value="UniProtKB-ARBA"/>
</dbReference>
<evidence type="ECO:0000256" key="1">
    <source>
        <dbReference type="SAM" id="Phobius"/>
    </source>
</evidence>
<gene>
    <name evidence="3" type="ORF">AAV32_10025</name>
</gene>
<dbReference type="SUPFAM" id="SSF55781">
    <property type="entry name" value="GAF domain-like"/>
    <property type="match status" value="1"/>
</dbReference>
<dbReference type="Gene3D" id="3.30.450.40">
    <property type="match status" value="1"/>
</dbReference>
<keyword evidence="4" id="KW-1185">Reference proteome</keyword>
<feature type="transmembrane region" description="Helical" evidence="1">
    <location>
        <begin position="12"/>
        <end position="36"/>
    </location>
</feature>
<dbReference type="AlphaFoldDB" id="A0A171KS09"/>
<dbReference type="Gene3D" id="1.10.3210.10">
    <property type="entry name" value="Hypothetical protein af1432"/>
    <property type="match status" value="2"/>
</dbReference>
<keyword evidence="1" id="KW-0812">Transmembrane</keyword>
<dbReference type="PANTHER" id="PTHR45228:SF5">
    <property type="entry name" value="CYCLIC DI-GMP PHOSPHODIESTERASE VC_1348-RELATED"/>
    <property type="match status" value="1"/>
</dbReference>
<organism evidence="3 4">
    <name type="scientific">Kerstersia gyiorum</name>
    <dbReference type="NCBI Taxonomy" id="206506"/>
    <lineage>
        <taxon>Bacteria</taxon>
        <taxon>Pseudomonadati</taxon>
        <taxon>Pseudomonadota</taxon>
        <taxon>Betaproteobacteria</taxon>
        <taxon>Burkholderiales</taxon>
        <taxon>Alcaligenaceae</taxon>
        <taxon>Kerstersia</taxon>
    </lineage>
</organism>
<keyword evidence="1" id="KW-0472">Membrane</keyword>
<dbReference type="PANTHER" id="PTHR45228">
    <property type="entry name" value="CYCLIC DI-GMP PHOSPHODIESTERASE TM_0186-RELATED"/>
    <property type="match status" value="1"/>
</dbReference>
<keyword evidence="3" id="KW-0378">Hydrolase</keyword>
<protein>
    <submittedName>
        <fullName evidence="3">Metal-dependent phosphohydrolase</fullName>
    </submittedName>
</protein>